<dbReference type="GO" id="GO:0005085">
    <property type="term" value="F:guanyl-nucleotide exchange factor activity"/>
    <property type="evidence" value="ECO:0007669"/>
    <property type="project" value="UniProtKB-KW"/>
</dbReference>
<dbReference type="PANTHER" id="PTHR12425">
    <property type="entry name" value="SYNEMBRYN"/>
    <property type="match status" value="1"/>
</dbReference>
<dbReference type="AlphaFoldDB" id="A0A8K0SAH2"/>
<dbReference type="EMBL" id="JAGPXF010000002">
    <property type="protein sequence ID" value="KAH7257625.1"/>
    <property type="molecule type" value="Genomic_DNA"/>
</dbReference>
<reference evidence="4" key="1">
    <citation type="journal article" date="2021" name="Nat. Commun.">
        <title>Genetic determinants of endophytism in the Arabidopsis root mycobiome.</title>
        <authorList>
            <person name="Mesny F."/>
            <person name="Miyauchi S."/>
            <person name="Thiergart T."/>
            <person name="Pickel B."/>
            <person name="Atanasova L."/>
            <person name="Karlsson M."/>
            <person name="Huettel B."/>
            <person name="Barry K.W."/>
            <person name="Haridas S."/>
            <person name="Chen C."/>
            <person name="Bauer D."/>
            <person name="Andreopoulos W."/>
            <person name="Pangilinan J."/>
            <person name="LaButti K."/>
            <person name="Riley R."/>
            <person name="Lipzen A."/>
            <person name="Clum A."/>
            <person name="Drula E."/>
            <person name="Henrissat B."/>
            <person name="Kohler A."/>
            <person name="Grigoriev I.V."/>
            <person name="Martin F.M."/>
            <person name="Hacquard S."/>
        </authorList>
    </citation>
    <scope>NUCLEOTIDE SEQUENCE</scope>
    <source>
        <strain evidence="4">MPI-SDFR-AT-0068</strain>
    </source>
</reference>
<comment type="caution">
    <text evidence="4">The sequence shown here is derived from an EMBL/GenBank/DDBJ whole genome shotgun (WGS) entry which is preliminary data.</text>
</comment>
<evidence type="ECO:0000256" key="1">
    <source>
        <dbReference type="ARBA" id="ARBA00009049"/>
    </source>
</evidence>
<dbReference type="GO" id="GO:0001965">
    <property type="term" value="F:G-protein alpha-subunit binding"/>
    <property type="evidence" value="ECO:0007669"/>
    <property type="project" value="TreeGrafter"/>
</dbReference>
<evidence type="ECO:0000313" key="5">
    <source>
        <dbReference type="Proteomes" id="UP000813427"/>
    </source>
</evidence>
<sequence length="466" mass="52227">MATQQLPTGSEKEKAVKELVEALTEDLDNEQFLPDDRALALEKLKIYTRDPRNASALYTEEGIHMVLRHAYDSSSTKTSHAAMRVLANAMLLVPLTRKIFVERKFAPRACQKLESEDFDGEFLNSRVLLISTYDPNLDLDDLLDNWNLADRINDNLARHAKKMDSKQVNSDPMQDMALVETLKLVFNVTHHRPGKASLFTPAIPHLATLLFKDDVSRTAPLGPPVGFIINGFLNLDISEPKSQEFIHPEEDPEKVVVRLIAILDAAIRTTPDNELDASVSPLIGLIRTIHAHAPDSSKSLIREKLLPTDEDRKDVLGKGDNLSAKLLKNYNNALAPNTRNMIQHLFFDLSEKDASKFVENVGYGLASGFLFQNNIPVPASVSGDNDEAASSKKPVNPITGQFIEDEKPVDMPEMTEEEKEREAERLFVLFERLKATGVVDIQNPVEAAVREGRYRELKDDEVEEIE</sequence>
<dbReference type="PANTHER" id="PTHR12425:SF5">
    <property type="entry name" value="SYNEMBRYN"/>
    <property type="match status" value="1"/>
</dbReference>
<dbReference type="Pfam" id="PF10165">
    <property type="entry name" value="Ric8"/>
    <property type="match status" value="1"/>
</dbReference>
<dbReference type="SUPFAM" id="SSF48371">
    <property type="entry name" value="ARM repeat"/>
    <property type="match status" value="1"/>
</dbReference>
<organism evidence="4 5">
    <name type="scientific">Fusarium tricinctum</name>
    <dbReference type="NCBI Taxonomy" id="61284"/>
    <lineage>
        <taxon>Eukaryota</taxon>
        <taxon>Fungi</taxon>
        <taxon>Dikarya</taxon>
        <taxon>Ascomycota</taxon>
        <taxon>Pezizomycotina</taxon>
        <taxon>Sordariomycetes</taxon>
        <taxon>Hypocreomycetidae</taxon>
        <taxon>Hypocreales</taxon>
        <taxon>Nectriaceae</taxon>
        <taxon>Fusarium</taxon>
        <taxon>Fusarium tricinctum species complex</taxon>
    </lineage>
</organism>
<dbReference type="InterPro" id="IPR016024">
    <property type="entry name" value="ARM-type_fold"/>
</dbReference>
<evidence type="ECO:0000256" key="3">
    <source>
        <dbReference type="ARBA" id="ARBA00023186"/>
    </source>
</evidence>
<accession>A0A8K0SAH2</accession>
<dbReference type="GO" id="GO:0007186">
    <property type="term" value="P:G protein-coupled receptor signaling pathway"/>
    <property type="evidence" value="ECO:0007669"/>
    <property type="project" value="TreeGrafter"/>
</dbReference>
<evidence type="ECO:0000313" key="4">
    <source>
        <dbReference type="EMBL" id="KAH7257625.1"/>
    </source>
</evidence>
<proteinExistence type="inferred from homology"/>
<protein>
    <submittedName>
        <fullName evidence="4">Guanine nucleotide exchange factor</fullName>
    </submittedName>
</protein>
<dbReference type="Proteomes" id="UP000813427">
    <property type="component" value="Unassembled WGS sequence"/>
</dbReference>
<keyword evidence="3" id="KW-0143">Chaperone</keyword>
<dbReference type="InterPro" id="IPR019318">
    <property type="entry name" value="Gua_nucleotide_exch_fac_Ric8"/>
</dbReference>
<comment type="similarity">
    <text evidence="1">Belongs to the synembryn family.</text>
</comment>
<name>A0A8K0SAH2_9HYPO</name>
<keyword evidence="5" id="KW-1185">Reference proteome</keyword>
<gene>
    <name evidence="4" type="ORF">BKA59DRAFT_433983</name>
</gene>
<dbReference type="GO" id="GO:0005737">
    <property type="term" value="C:cytoplasm"/>
    <property type="evidence" value="ECO:0007669"/>
    <property type="project" value="TreeGrafter"/>
</dbReference>
<keyword evidence="2" id="KW-0344">Guanine-nucleotide releasing factor</keyword>
<dbReference type="OrthoDB" id="5585685at2759"/>
<evidence type="ECO:0000256" key="2">
    <source>
        <dbReference type="ARBA" id="ARBA00022658"/>
    </source>
</evidence>